<dbReference type="EMBL" id="AY673957">
    <property type="protein sequence ID" value="ABA12805.1"/>
    <property type="molecule type" value="Genomic_DNA"/>
</dbReference>
<sequence>MAPKDLRYSEFFLLAIPITVAPLATAYCTAILPIPPVAAEITTTSLEFNSIFLKAPPTAKEATPIVAAWFISIIFGFNTISDSLTQISVAKAPLLVPNPGSLIIDPKTLSPTAKVFTPSPISVITPAKSLPTPLGKRDDFDSNQRLGFLSFAIKDRNLSGFALSKVL</sequence>
<keyword evidence="1" id="KW-0614">Plasmid</keyword>
<name>Q3MN67_LACPA</name>
<dbReference type="AlphaFoldDB" id="Q3MN67"/>
<organism evidence="1">
    <name type="scientific">Lacticaseibacillus paracasei subsp. paracasei</name>
    <dbReference type="NCBI Taxonomy" id="47714"/>
    <lineage>
        <taxon>Bacteria</taxon>
        <taxon>Bacillati</taxon>
        <taxon>Bacillota</taxon>
        <taxon>Bacilli</taxon>
        <taxon>Lactobacillales</taxon>
        <taxon>Lactobacillaceae</taxon>
        <taxon>Lacticaseibacillus</taxon>
    </lineage>
</organism>
<evidence type="ECO:0000313" key="1">
    <source>
        <dbReference type="EMBL" id="ABA12805.1"/>
    </source>
</evidence>
<proteinExistence type="predicted"/>
<geneLocation type="plasmid" evidence="1">
    <name>unnamed</name>
</geneLocation>
<accession>Q3MN67</accession>
<reference evidence="1" key="1">
    <citation type="journal article" date="2005" name="Plasmid">
        <title>Sequence analysis of the plasmid genome of the probiotic strain Lactobacillus paracasei NFBC338 which includes the plasmids pCD01 and pCD02.</title>
        <authorList>
            <person name="Desmond C."/>
            <person name="Ross R.P."/>
            <person name="Fitzgerald G."/>
            <person name="Stanton C."/>
        </authorList>
    </citation>
    <scope>NUCLEOTIDE SEQUENCE</scope>
    <source>
        <strain evidence="1">NFBC338</strain>
        <plasmid evidence="1">unnamed</plasmid>
    </source>
</reference>
<protein>
    <submittedName>
        <fullName evidence="1">Uncharacterized protein</fullName>
    </submittedName>
</protein>